<dbReference type="PRINTS" id="PR00633">
    <property type="entry name" value="RCCNDNSATION"/>
</dbReference>
<feature type="repeat" description="RCC1" evidence="3">
    <location>
        <begin position="316"/>
        <end position="368"/>
    </location>
</feature>
<name>A0ABP1P383_XYLVO</name>
<feature type="repeat" description="RCC1" evidence="3">
    <location>
        <begin position="264"/>
        <end position="315"/>
    </location>
</feature>
<evidence type="ECO:0000256" key="3">
    <source>
        <dbReference type="PROSITE-ProRule" id="PRU00235"/>
    </source>
</evidence>
<evidence type="ECO:0000256" key="4">
    <source>
        <dbReference type="SAM" id="MobiDB-lite"/>
    </source>
</evidence>
<dbReference type="Proteomes" id="UP001642520">
    <property type="component" value="Unassembled WGS sequence"/>
</dbReference>
<comment type="caution">
    <text evidence="6">The sequence shown here is derived from an EMBL/GenBank/DDBJ whole genome shotgun (WGS) entry which is preliminary data.</text>
</comment>
<dbReference type="Pfam" id="PF25390">
    <property type="entry name" value="WD40_RLD"/>
    <property type="match status" value="1"/>
</dbReference>
<dbReference type="PROSITE" id="PS00626">
    <property type="entry name" value="RCC1_2"/>
    <property type="match status" value="3"/>
</dbReference>
<dbReference type="SUPFAM" id="SSF50985">
    <property type="entry name" value="RCC1/BLIP-II"/>
    <property type="match status" value="1"/>
</dbReference>
<evidence type="ECO:0000256" key="2">
    <source>
        <dbReference type="ARBA" id="ARBA00022737"/>
    </source>
</evidence>
<protein>
    <recommendedName>
        <fullName evidence="5">RCC1-like domain-containing protein</fullName>
    </recommendedName>
</protein>
<dbReference type="PANTHER" id="PTHR45982:SF1">
    <property type="entry name" value="REGULATOR OF CHROMOSOME CONDENSATION"/>
    <property type="match status" value="1"/>
</dbReference>
<feature type="repeat" description="RCC1" evidence="3">
    <location>
        <begin position="146"/>
        <end position="197"/>
    </location>
</feature>
<sequence length="476" mass="52503">MPPRRATKRSAQTPTKNHREAKKIRKKQELVVKPDLRQSATGGVLLVFGQGDVGQLGLGEEIVEKTRPATIPGYQDIVAVAAGGMHNVCLKQNGEVLTFGCNDEGALGRDTSKDGSETEPGPVILPGKAIQVTAGDSHSAALLEDGRVFAWGSFRDSHGTMGLTLKGNERLPIEILPNIKVVKIASGADHLVLLNENGHVYTCGCGEQGQLGRVAARAASRNTRHGMSPLLTPGLVEFKVTKRLEFDDIWAGTYCTFAKEYQKGDVYVFGLNNYYQIGLKDPVTHFHPQISKTFSGKVWRHISSGQHHTIALDDSGQVFVMGRKEYGRLGLGPNCSDAKELTAVSSLSSFKCIDVAAGSAQSFAVTESGRFCYSIVYRLYSLQLLLLTLTTRIAPMFSYRRFIFMGYGYEWPVGYRRRRRRRRTHISKRKTIGRKNGSAGCGWRSTHISVSNDPPSKRKNCWLIANGLLKLKVFRM</sequence>
<evidence type="ECO:0000256" key="1">
    <source>
        <dbReference type="ARBA" id="ARBA00022658"/>
    </source>
</evidence>
<dbReference type="PROSITE" id="PS50012">
    <property type="entry name" value="RCC1_3"/>
    <property type="match status" value="6"/>
</dbReference>
<accession>A0ABP1P383</accession>
<feature type="repeat" description="RCC1" evidence="3">
    <location>
        <begin position="43"/>
        <end position="93"/>
    </location>
</feature>
<keyword evidence="7" id="KW-1185">Reference proteome</keyword>
<evidence type="ECO:0000313" key="6">
    <source>
        <dbReference type="EMBL" id="CAL7946546.1"/>
    </source>
</evidence>
<feature type="region of interest" description="Disordered" evidence="4">
    <location>
        <begin position="1"/>
        <end position="24"/>
    </location>
</feature>
<reference evidence="6 7" key="1">
    <citation type="submission" date="2024-08" db="EMBL/GenBank/DDBJ databases">
        <authorList>
            <person name="Will J Nash"/>
            <person name="Angela Man"/>
            <person name="Seanna McTaggart"/>
            <person name="Kendall Baker"/>
            <person name="Tom Barker"/>
            <person name="Leah Catchpole"/>
            <person name="Alex Durrant"/>
            <person name="Karim Gharbi"/>
            <person name="Naomi Irish"/>
            <person name="Gemy Kaithakottil"/>
            <person name="Debby Ku"/>
            <person name="Aaliyah Providence"/>
            <person name="Felix Shaw"/>
            <person name="David Swarbreck"/>
            <person name="Chris Watkins"/>
            <person name="Ann M. McCartney"/>
            <person name="Giulio Formenti"/>
            <person name="Alice Mouton"/>
            <person name="Noel Vella"/>
            <person name="Bjorn M von Reumont"/>
            <person name="Adriana Vella"/>
            <person name="Wilfried Haerty"/>
        </authorList>
    </citation>
    <scope>NUCLEOTIDE SEQUENCE [LARGE SCALE GENOMIC DNA]</scope>
</reference>
<evidence type="ECO:0000259" key="5">
    <source>
        <dbReference type="Pfam" id="PF25390"/>
    </source>
</evidence>
<feature type="domain" description="RCC1-like" evidence="5">
    <location>
        <begin position="45"/>
        <end position="370"/>
    </location>
</feature>
<dbReference type="Gene3D" id="2.130.10.30">
    <property type="entry name" value="Regulator of chromosome condensation 1/beta-lactamase-inhibitor protein II"/>
    <property type="match status" value="1"/>
</dbReference>
<keyword evidence="1" id="KW-0344">Guanine-nucleotide releasing factor</keyword>
<dbReference type="InterPro" id="IPR058923">
    <property type="entry name" value="RCC1-like_dom"/>
</dbReference>
<dbReference type="InterPro" id="IPR051553">
    <property type="entry name" value="Ran_GTPase-activating"/>
</dbReference>
<evidence type="ECO:0000313" key="7">
    <source>
        <dbReference type="Proteomes" id="UP001642520"/>
    </source>
</evidence>
<dbReference type="PROSITE" id="PS00625">
    <property type="entry name" value="RCC1_1"/>
    <property type="match status" value="1"/>
</dbReference>
<proteinExistence type="predicted"/>
<dbReference type="InterPro" id="IPR000408">
    <property type="entry name" value="Reg_chr_condens"/>
</dbReference>
<dbReference type="InterPro" id="IPR009091">
    <property type="entry name" value="RCC1/BLIP-II"/>
</dbReference>
<feature type="repeat" description="RCC1" evidence="3">
    <location>
        <begin position="198"/>
        <end position="262"/>
    </location>
</feature>
<organism evidence="6 7">
    <name type="scientific">Xylocopa violacea</name>
    <name type="common">Violet carpenter bee</name>
    <name type="synonym">Apis violacea</name>
    <dbReference type="NCBI Taxonomy" id="135666"/>
    <lineage>
        <taxon>Eukaryota</taxon>
        <taxon>Metazoa</taxon>
        <taxon>Ecdysozoa</taxon>
        <taxon>Arthropoda</taxon>
        <taxon>Hexapoda</taxon>
        <taxon>Insecta</taxon>
        <taxon>Pterygota</taxon>
        <taxon>Neoptera</taxon>
        <taxon>Endopterygota</taxon>
        <taxon>Hymenoptera</taxon>
        <taxon>Apocrita</taxon>
        <taxon>Aculeata</taxon>
        <taxon>Apoidea</taxon>
        <taxon>Anthophila</taxon>
        <taxon>Apidae</taxon>
        <taxon>Xylocopa</taxon>
        <taxon>Xylocopa</taxon>
    </lineage>
</organism>
<feature type="repeat" description="RCC1" evidence="3">
    <location>
        <begin position="94"/>
        <end position="145"/>
    </location>
</feature>
<dbReference type="EMBL" id="CAXAJV020001294">
    <property type="protein sequence ID" value="CAL7946546.1"/>
    <property type="molecule type" value="Genomic_DNA"/>
</dbReference>
<dbReference type="PANTHER" id="PTHR45982">
    <property type="entry name" value="REGULATOR OF CHROMOSOME CONDENSATION"/>
    <property type="match status" value="1"/>
</dbReference>
<keyword evidence="2" id="KW-0677">Repeat</keyword>
<gene>
    <name evidence="6" type="ORF">XYLVIOL_LOCUS7837</name>
</gene>